<feature type="transmembrane region" description="Helical" evidence="1">
    <location>
        <begin position="232"/>
        <end position="253"/>
    </location>
</feature>
<keyword evidence="1" id="KW-0472">Membrane</keyword>
<evidence type="ECO:0000313" key="3">
    <source>
        <dbReference type="Proteomes" id="UP000027222"/>
    </source>
</evidence>
<organism evidence="2 3">
    <name type="scientific">Galerina marginata (strain CBS 339.88)</name>
    <dbReference type="NCBI Taxonomy" id="685588"/>
    <lineage>
        <taxon>Eukaryota</taxon>
        <taxon>Fungi</taxon>
        <taxon>Dikarya</taxon>
        <taxon>Basidiomycota</taxon>
        <taxon>Agaricomycotina</taxon>
        <taxon>Agaricomycetes</taxon>
        <taxon>Agaricomycetidae</taxon>
        <taxon>Agaricales</taxon>
        <taxon>Agaricineae</taxon>
        <taxon>Strophariaceae</taxon>
        <taxon>Galerina</taxon>
    </lineage>
</organism>
<proteinExistence type="predicted"/>
<dbReference type="AlphaFoldDB" id="A0A067SBZ6"/>
<feature type="transmembrane region" description="Helical" evidence="1">
    <location>
        <begin position="33"/>
        <end position="55"/>
    </location>
</feature>
<keyword evidence="1" id="KW-1133">Transmembrane helix</keyword>
<evidence type="ECO:0000256" key="1">
    <source>
        <dbReference type="SAM" id="Phobius"/>
    </source>
</evidence>
<accession>A0A067SBZ6</accession>
<sequence>MTYAYEEGCRCSRCAQPYTMPQLLITEAHLVEFFVASITYGMHVVSAGCCIRVLISPGGEWKKADTINWAMLSVCAFLLANGTFNVAIQFNEAVKAFIFSTGAGGPTAMYTTTSALENIAKPLSIYVQTLIGDAVLIYRCWIIYYCSWPVVFLPIILWITTLGAGIWTVFLEANLRAGAINQAEVWPARATFWSVTTSISLITTSLLVWRIWRVERDNHRNHVGSGSMHTGYLRDVIGIIVESGLLYSAVAFITGVTNAVRNNSMFIVSSAEMQIVGIAFNLIIIRLGRLSGQGISRDSQYSYPSSGSLEFKARTAITTGDSPTYQQRIGNRDHQIKTEVEISVEYSSDQLSDVELKS</sequence>
<reference evidence="3" key="1">
    <citation type="journal article" date="2014" name="Proc. Natl. Acad. Sci. U.S.A.">
        <title>Extensive sampling of basidiomycete genomes demonstrates inadequacy of the white-rot/brown-rot paradigm for wood decay fungi.</title>
        <authorList>
            <person name="Riley R."/>
            <person name="Salamov A.A."/>
            <person name="Brown D.W."/>
            <person name="Nagy L.G."/>
            <person name="Floudas D."/>
            <person name="Held B.W."/>
            <person name="Levasseur A."/>
            <person name="Lombard V."/>
            <person name="Morin E."/>
            <person name="Otillar R."/>
            <person name="Lindquist E.A."/>
            <person name="Sun H."/>
            <person name="LaButti K.M."/>
            <person name="Schmutz J."/>
            <person name="Jabbour D."/>
            <person name="Luo H."/>
            <person name="Baker S.E."/>
            <person name="Pisabarro A.G."/>
            <person name="Walton J.D."/>
            <person name="Blanchette R.A."/>
            <person name="Henrissat B."/>
            <person name="Martin F."/>
            <person name="Cullen D."/>
            <person name="Hibbett D.S."/>
            <person name="Grigoriev I.V."/>
        </authorList>
    </citation>
    <scope>NUCLEOTIDE SEQUENCE [LARGE SCALE GENOMIC DNA]</scope>
    <source>
        <strain evidence="3">CBS 339.88</strain>
    </source>
</reference>
<gene>
    <name evidence="2" type="ORF">GALMADRAFT_1087002</name>
</gene>
<dbReference type="EMBL" id="KL142415">
    <property type="protein sequence ID" value="KDR67462.1"/>
    <property type="molecule type" value="Genomic_DNA"/>
</dbReference>
<keyword evidence="1" id="KW-0812">Transmembrane</keyword>
<dbReference type="HOGENOM" id="CLU_044614_1_0_1"/>
<protein>
    <submittedName>
        <fullName evidence="2">Uncharacterized protein</fullName>
    </submittedName>
</protein>
<dbReference type="Proteomes" id="UP000027222">
    <property type="component" value="Unassembled WGS sequence"/>
</dbReference>
<feature type="transmembrane region" description="Helical" evidence="1">
    <location>
        <begin position="265"/>
        <end position="287"/>
    </location>
</feature>
<feature type="transmembrane region" description="Helical" evidence="1">
    <location>
        <begin position="190"/>
        <end position="212"/>
    </location>
</feature>
<feature type="transmembrane region" description="Helical" evidence="1">
    <location>
        <begin position="151"/>
        <end position="170"/>
    </location>
</feature>
<evidence type="ECO:0000313" key="2">
    <source>
        <dbReference type="EMBL" id="KDR67462.1"/>
    </source>
</evidence>
<keyword evidence="3" id="KW-1185">Reference proteome</keyword>
<dbReference type="OrthoDB" id="3357408at2759"/>
<feature type="transmembrane region" description="Helical" evidence="1">
    <location>
        <begin position="67"/>
        <end position="88"/>
    </location>
</feature>
<name>A0A067SBZ6_GALM3</name>